<evidence type="ECO:0000313" key="2">
    <source>
        <dbReference type="EMBL" id="BBO35712.1"/>
    </source>
</evidence>
<sequence length="125" mass="14318">MGRGEIRQLSVGTKYRWLPRYALRVLLAAMTLLSLFMWHQMNWLQERRDCLARGAFMAEPDPAVRAPGILSLFGEHGYSEIWGVGPPYEGGDTEYEREIESLFPEAEKVYVETYCPPESDEDSGQ</sequence>
<keyword evidence="1" id="KW-0812">Transmembrane</keyword>
<accession>A0A5K7XI38</accession>
<dbReference type="AlphaFoldDB" id="A0A5K7XI38"/>
<proteinExistence type="predicted"/>
<keyword evidence="1" id="KW-1133">Transmembrane helix</keyword>
<keyword evidence="1" id="KW-0472">Membrane</keyword>
<evidence type="ECO:0000313" key="3">
    <source>
        <dbReference type="Proteomes" id="UP000326837"/>
    </source>
</evidence>
<reference evidence="3" key="1">
    <citation type="submission" date="2019-10" db="EMBL/GenBank/DDBJ databases">
        <title>Lacipirellula parvula gen. nov., sp. nov., representing a lineage of planctomycetes widespread in freshwater anoxic habitats, and description of the family Lacipirellulaceae.</title>
        <authorList>
            <person name="Dedysh S.N."/>
            <person name="Kulichevskaya I.S."/>
            <person name="Beletsky A.V."/>
            <person name="Rakitin A.L."/>
            <person name="Mardanov A.V."/>
            <person name="Ivanova A.A."/>
            <person name="Saltykova V.X."/>
            <person name="Rijpstra W.I.C."/>
            <person name="Sinninghe Damste J.S."/>
            <person name="Ravin N.V."/>
        </authorList>
    </citation>
    <scope>NUCLEOTIDE SEQUENCE [LARGE SCALE GENOMIC DNA]</scope>
    <source>
        <strain evidence="3">PX69</strain>
    </source>
</reference>
<dbReference type="Proteomes" id="UP000326837">
    <property type="component" value="Chromosome"/>
</dbReference>
<protein>
    <submittedName>
        <fullName evidence="2">Uncharacterized protein</fullName>
    </submittedName>
</protein>
<name>A0A5K7XI38_9BACT</name>
<keyword evidence="3" id="KW-1185">Reference proteome</keyword>
<organism evidence="2 3">
    <name type="scientific">Lacipirellula parvula</name>
    <dbReference type="NCBI Taxonomy" id="2650471"/>
    <lineage>
        <taxon>Bacteria</taxon>
        <taxon>Pseudomonadati</taxon>
        <taxon>Planctomycetota</taxon>
        <taxon>Planctomycetia</taxon>
        <taxon>Pirellulales</taxon>
        <taxon>Lacipirellulaceae</taxon>
        <taxon>Lacipirellula</taxon>
    </lineage>
</organism>
<gene>
    <name evidence="2" type="ORF">PLANPX_5324</name>
</gene>
<dbReference type="EMBL" id="AP021861">
    <property type="protein sequence ID" value="BBO35712.1"/>
    <property type="molecule type" value="Genomic_DNA"/>
</dbReference>
<feature type="transmembrane region" description="Helical" evidence="1">
    <location>
        <begin position="21"/>
        <end position="38"/>
    </location>
</feature>
<evidence type="ECO:0000256" key="1">
    <source>
        <dbReference type="SAM" id="Phobius"/>
    </source>
</evidence>
<dbReference type="KEGG" id="lpav:PLANPX_5324"/>